<dbReference type="STRING" id="27342.A0A0H2R040"/>
<dbReference type="OrthoDB" id="2686745at2759"/>
<name>A0A0H2R040_9AGAM</name>
<feature type="non-terminal residue" evidence="1">
    <location>
        <position position="1"/>
    </location>
</feature>
<sequence length="152" mass="17392">FQRHFPPLTNRSMFRREPLSMDPPLTSRIEFPFANDEAALRSDLTVHIPSTSGVATTRKPIASIPKPHGEVSRLSRGGYNLEEALGWSKVEYTKVQKGIREIAKDHLDLTSILSEQDSFSGLRTQAKERFPVLEEYQNDWATEDFLFIMLKN</sequence>
<accession>A0A0H2R040</accession>
<feature type="non-terminal residue" evidence="1">
    <location>
        <position position="152"/>
    </location>
</feature>
<evidence type="ECO:0000313" key="2">
    <source>
        <dbReference type="Proteomes" id="UP000053477"/>
    </source>
</evidence>
<reference evidence="1 2" key="1">
    <citation type="submission" date="2015-04" db="EMBL/GenBank/DDBJ databases">
        <title>Complete genome sequence of Schizopora paradoxa KUC8140, a cosmopolitan wood degrader in East Asia.</title>
        <authorList>
            <consortium name="DOE Joint Genome Institute"/>
            <person name="Min B."/>
            <person name="Park H."/>
            <person name="Jang Y."/>
            <person name="Kim J.-J."/>
            <person name="Kim K.H."/>
            <person name="Pangilinan J."/>
            <person name="Lipzen A."/>
            <person name="Riley R."/>
            <person name="Grigoriev I.V."/>
            <person name="Spatafora J.W."/>
            <person name="Choi I.-G."/>
        </authorList>
    </citation>
    <scope>NUCLEOTIDE SEQUENCE [LARGE SCALE GENOMIC DNA]</scope>
    <source>
        <strain evidence="1 2">KUC8140</strain>
    </source>
</reference>
<proteinExistence type="predicted"/>
<evidence type="ECO:0000313" key="1">
    <source>
        <dbReference type="EMBL" id="KLO04612.1"/>
    </source>
</evidence>
<protein>
    <submittedName>
        <fullName evidence="1">Uncharacterized protein</fullName>
    </submittedName>
</protein>
<gene>
    <name evidence="1" type="ORF">SCHPADRAFT_812803</name>
</gene>
<keyword evidence="2" id="KW-1185">Reference proteome</keyword>
<dbReference type="EMBL" id="KQ086485">
    <property type="protein sequence ID" value="KLO04612.1"/>
    <property type="molecule type" value="Genomic_DNA"/>
</dbReference>
<dbReference type="Proteomes" id="UP000053477">
    <property type="component" value="Unassembled WGS sequence"/>
</dbReference>
<organism evidence="1 2">
    <name type="scientific">Schizopora paradoxa</name>
    <dbReference type="NCBI Taxonomy" id="27342"/>
    <lineage>
        <taxon>Eukaryota</taxon>
        <taxon>Fungi</taxon>
        <taxon>Dikarya</taxon>
        <taxon>Basidiomycota</taxon>
        <taxon>Agaricomycotina</taxon>
        <taxon>Agaricomycetes</taxon>
        <taxon>Hymenochaetales</taxon>
        <taxon>Schizoporaceae</taxon>
        <taxon>Schizopora</taxon>
    </lineage>
</organism>
<dbReference type="InParanoid" id="A0A0H2R040"/>
<dbReference type="AlphaFoldDB" id="A0A0H2R040"/>